<sequence length="134" mass="15991">MALSTRDLRYLRDYKMIYPRVLTLLELLSNSEEVPQRNRDYLFSPAGYIECTLDYDENCEYLKSDLRKGQCTVGCTELNEILRLNHMIDRLDAILNVEQFWKKDISVEPYLMSHPQWLKIENQARKTLDLLRKT</sequence>
<dbReference type="RefSeq" id="WP_061833452.1">
    <property type="nucleotide sequence ID" value="NZ_LUKE01000001.1"/>
</dbReference>
<evidence type="ECO:0000313" key="1">
    <source>
        <dbReference type="EMBL" id="KYG65894.1"/>
    </source>
</evidence>
<proteinExistence type="predicted"/>
<organism evidence="1 2">
    <name type="scientific">Bdellovibrio bacteriovorus</name>
    <dbReference type="NCBI Taxonomy" id="959"/>
    <lineage>
        <taxon>Bacteria</taxon>
        <taxon>Pseudomonadati</taxon>
        <taxon>Bdellovibrionota</taxon>
        <taxon>Bdellovibrionia</taxon>
        <taxon>Bdellovibrionales</taxon>
        <taxon>Pseudobdellovibrionaceae</taxon>
        <taxon>Bdellovibrio</taxon>
    </lineage>
</organism>
<dbReference type="EMBL" id="LUKE01000001">
    <property type="protein sequence ID" value="KYG65894.1"/>
    <property type="molecule type" value="Genomic_DNA"/>
</dbReference>
<protein>
    <submittedName>
        <fullName evidence="1">Uncharacterized protein</fullName>
    </submittedName>
</protein>
<accession>A0A150WNF4</accession>
<keyword evidence="2" id="KW-1185">Reference proteome</keyword>
<gene>
    <name evidence="1" type="ORF">AZI86_02130</name>
</gene>
<dbReference type="Proteomes" id="UP000075320">
    <property type="component" value="Unassembled WGS sequence"/>
</dbReference>
<reference evidence="1 2" key="1">
    <citation type="submission" date="2016-03" db="EMBL/GenBank/DDBJ databases">
        <authorList>
            <person name="Ploux O."/>
        </authorList>
    </citation>
    <scope>NUCLEOTIDE SEQUENCE [LARGE SCALE GENOMIC DNA]</scope>
    <source>
        <strain evidence="1 2">R0</strain>
    </source>
</reference>
<name>A0A150WNF4_BDEBC</name>
<comment type="caution">
    <text evidence="1">The sequence shown here is derived from an EMBL/GenBank/DDBJ whole genome shotgun (WGS) entry which is preliminary data.</text>
</comment>
<dbReference type="AlphaFoldDB" id="A0A150WNF4"/>
<evidence type="ECO:0000313" key="2">
    <source>
        <dbReference type="Proteomes" id="UP000075320"/>
    </source>
</evidence>